<gene>
    <name evidence="9" type="ORF">IQ266_03400</name>
</gene>
<name>A0A928Z2Y7_9CYAN</name>
<evidence type="ECO:0000259" key="8">
    <source>
        <dbReference type="Pfam" id="PF02397"/>
    </source>
</evidence>
<dbReference type="InterPro" id="IPR003362">
    <property type="entry name" value="Bact_transf"/>
</dbReference>
<sequence>MFHSDEQRSLNLNPVTYLQPKDLRAPAALGLRRGFTLGWLRVILLFLLDCGLLIVAWQAAQFLSHQYSFPWDLPERFKLLPRTAILVPIFMFLAGLYRCGQQWYNSLKLVKTVTLVHLLTMFIAWFDQPGIVMLQSTRVWLWLTSVILLTGGRMALGAATKNIRRNGVVCYPVFVFCQPAESSTIIRSLSSEGQYSVLGWNDISLLDSANCRSTVDRMQRLGVAEVFICAPLPAKYLMFLYWSLRNAGITLHISTLVYANNALHASGNTGPTITLQSYSYQPPLITGFDFSIKRILDFLAACMFIGATAPVYLLIAALIKLDSPGPVFFRQTRIGLHGKEFKVWKFRTMVINAAALQAELEALNETSDGVLFKIKRDPRITRIGGFLRRYSLDELPQIFNVLLGEMSFVGPRPLPVRDVERFSQDHFLRHEVLPGITGLWQVSGRSDITDFEDVISLDLFYIQTWSLRLDMKIILRTAQAVLGKSGAY</sequence>
<organism evidence="9 10">
    <name type="scientific">Romeriopsis navalis LEGE 11480</name>
    <dbReference type="NCBI Taxonomy" id="2777977"/>
    <lineage>
        <taxon>Bacteria</taxon>
        <taxon>Bacillati</taxon>
        <taxon>Cyanobacteriota</taxon>
        <taxon>Cyanophyceae</taxon>
        <taxon>Leptolyngbyales</taxon>
        <taxon>Leptolyngbyaceae</taxon>
        <taxon>Romeriopsis</taxon>
        <taxon>Romeriopsis navalis</taxon>
    </lineage>
</organism>
<evidence type="ECO:0000256" key="5">
    <source>
        <dbReference type="ARBA" id="ARBA00022989"/>
    </source>
</evidence>
<feature type="transmembrane region" description="Helical" evidence="7">
    <location>
        <begin position="109"/>
        <end position="127"/>
    </location>
</feature>
<feature type="domain" description="Bacterial sugar transferase" evidence="8">
    <location>
        <begin position="293"/>
        <end position="482"/>
    </location>
</feature>
<dbReference type="EMBL" id="JADEXQ010000007">
    <property type="protein sequence ID" value="MBE9028805.1"/>
    <property type="molecule type" value="Genomic_DNA"/>
</dbReference>
<evidence type="ECO:0000256" key="1">
    <source>
        <dbReference type="ARBA" id="ARBA00004141"/>
    </source>
</evidence>
<proteinExistence type="inferred from homology"/>
<dbReference type="AlphaFoldDB" id="A0A928Z2Y7"/>
<comment type="similarity">
    <text evidence="2">Belongs to the bacterial sugar transferase family.</text>
</comment>
<accession>A0A928Z2Y7</accession>
<feature type="transmembrane region" description="Helical" evidence="7">
    <location>
        <begin position="139"/>
        <end position="156"/>
    </location>
</feature>
<keyword evidence="3 9" id="KW-0808">Transferase</keyword>
<evidence type="ECO:0000256" key="7">
    <source>
        <dbReference type="SAM" id="Phobius"/>
    </source>
</evidence>
<dbReference type="PANTHER" id="PTHR30576:SF23">
    <property type="entry name" value="GLUCOSYLTRANSFERASE"/>
    <property type="match status" value="1"/>
</dbReference>
<protein>
    <submittedName>
        <fullName evidence="9">Sugar transferase</fullName>
    </submittedName>
</protein>
<evidence type="ECO:0000256" key="3">
    <source>
        <dbReference type="ARBA" id="ARBA00022679"/>
    </source>
</evidence>
<feature type="transmembrane region" description="Helical" evidence="7">
    <location>
        <begin position="79"/>
        <end position="97"/>
    </location>
</feature>
<feature type="transmembrane region" description="Helical" evidence="7">
    <location>
        <begin position="298"/>
        <end position="319"/>
    </location>
</feature>
<dbReference type="RefSeq" id="WP_264323628.1">
    <property type="nucleotide sequence ID" value="NZ_JADEXQ010000007.1"/>
</dbReference>
<keyword evidence="5 7" id="KW-1133">Transmembrane helix</keyword>
<comment type="subcellular location">
    <subcellularLocation>
        <location evidence="1">Membrane</location>
        <topology evidence="1">Multi-pass membrane protein</topology>
    </subcellularLocation>
</comment>
<evidence type="ECO:0000313" key="9">
    <source>
        <dbReference type="EMBL" id="MBE9028805.1"/>
    </source>
</evidence>
<evidence type="ECO:0000256" key="2">
    <source>
        <dbReference type="ARBA" id="ARBA00006464"/>
    </source>
</evidence>
<dbReference type="GO" id="GO:0016780">
    <property type="term" value="F:phosphotransferase activity, for other substituted phosphate groups"/>
    <property type="evidence" value="ECO:0007669"/>
    <property type="project" value="TreeGrafter"/>
</dbReference>
<dbReference type="GO" id="GO:0016020">
    <property type="term" value="C:membrane"/>
    <property type="evidence" value="ECO:0007669"/>
    <property type="project" value="UniProtKB-SubCell"/>
</dbReference>
<dbReference type="InterPro" id="IPR017475">
    <property type="entry name" value="EPS_sugar_tfrase"/>
</dbReference>
<dbReference type="Pfam" id="PF02397">
    <property type="entry name" value="Bac_transf"/>
    <property type="match status" value="1"/>
</dbReference>
<feature type="transmembrane region" description="Helical" evidence="7">
    <location>
        <begin position="39"/>
        <end position="59"/>
    </location>
</feature>
<dbReference type="PANTHER" id="PTHR30576">
    <property type="entry name" value="COLANIC BIOSYNTHESIS UDP-GLUCOSE LIPID CARRIER TRANSFERASE"/>
    <property type="match status" value="1"/>
</dbReference>
<evidence type="ECO:0000256" key="4">
    <source>
        <dbReference type="ARBA" id="ARBA00022692"/>
    </source>
</evidence>
<reference evidence="9" key="1">
    <citation type="submission" date="2020-10" db="EMBL/GenBank/DDBJ databases">
        <authorList>
            <person name="Castelo-Branco R."/>
            <person name="Eusebio N."/>
            <person name="Adriana R."/>
            <person name="Vieira A."/>
            <person name="Brugerolle De Fraissinette N."/>
            <person name="Rezende De Castro R."/>
            <person name="Schneider M.P."/>
            <person name="Vasconcelos V."/>
            <person name="Leao P.N."/>
        </authorList>
    </citation>
    <scope>NUCLEOTIDE SEQUENCE</scope>
    <source>
        <strain evidence="9">LEGE 11480</strain>
    </source>
</reference>
<keyword evidence="6 7" id="KW-0472">Membrane</keyword>
<comment type="caution">
    <text evidence="9">The sequence shown here is derived from an EMBL/GenBank/DDBJ whole genome shotgun (WGS) entry which is preliminary data.</text>
</comment>
<keyword evidence="4 7" id="KW-0812">Transmembrane</keyword>
<keyword evidence="10" id="KW-1185">Reference proteome</keyword>
<dbReference type="NCBIfam" id="TIGR03025">
    <property type="entry name" value="EPS_sugtrans"/>
    <property type="match status" value="1"/>
</dbReference>
<evidence type="ECO:0000313" key="10">
    <source>
        <dbReference type="Proteomes" id="UP000625316"/>
    </source>
</evidence>
<evidence type="ECO:0000256" key="6">
    <source>
        <dbReference type="ARBA" id="ARBA00023136"/>
    </source>
</evidence>
<dbReference type="Proteomes" id="UP000625316">
    <property type="component" value="Unassembled WGS sequence"/>
</dbReference>